<dbReference type="InterPro" id="IPR008767">
    <property type="entry name" value="Phage_SPP1_head-tail_adaptor"/>
</dbReference>
<dbReference type="EMBL" id="JALDYZ010000008">
    <property type="protein sequence ID" value="MDI7923400.1"/>
    <property type="molecule type" value="Genomic_DNA"/>
</dbReference>
<gene>
    <name evidence="1" type="ORF">MRS75_15055</name>
</gene>
<accession>A0AAE3QG79</accession>
<dbReference type="AlphaFoldDB" id="A0AAE3QG79"/>
<dbReference type="InterPro" id="IPR038666">
    <property type="entry name" value="SSP1_head-tail_sf"/>
</dbReference>
<keyword evidence="2" id="KW-1185">Reference proteome</keyword>
<evidence type="ECO:0000313" key="1">
    <source>
        <dbReference type="EMBL" id="MDI7923400.1"/>
    </source>
</evidence>
<dbReference type="Pfam" id="PF05521">
    <property type="entry name" value="Phage_HCP"/>
    <property type="match status" value="1"/>
</dbReference>
<proteinExistence type="predicted"/>
<evidence type="ECO:0000313" key="2">
    <source>
        <dbReference type="Proteomes" id="UP001161580"/>
    </source>
</evidence>
<organism evidence="1 2">
    <name type="scientific">Ferirhizobium litorale</name>
    <dbReference type="NCBI Taxonomy" id="2927786"/>
    <lineage>
        <taxon>Bacteria</taxon>
        <taxon>Pseudomonadati</taxon>
        <taxon>Pseudomonadota</taxon>
        <taxon>Alphaproteobacteria</taxon>
        <taxon>Hyphomicrobiales</taxon>
        <taxon>Rhizobiaceae</taxon>
        <taxon>Ferirhizobium</taxon>
    </lineage>
</organism>
<dbReference type="RefSeq" id="WP_311794462.1">
    <property type="nucleotide sequence ID" value="NZ_JALDYZ010000008.1"/>
</dbReference>
<comment type="caution">
    <text evidence="1">The sequence shown here is derived from an EMBL/GenBank/DDBJ whole genome shotgun (WGS) entry which is preliminary data.</text>
</comment>
<reference evidence="1" key="1">
    <citation type="submission" date="2022-03" db="EMBL/GenBank/DDBJ databases">
        <title>Fererhizobium litorale gen. nov., sp. nov., isolated from sandy sediments of the Sea of Japan seashore.</title>
        <authorList>
            <person name="Romanenko L."/>
            <person name="Kurilenko V."/>
            <person name="Otstavnykh N."/>
            <person name="Svetashev V."/>
            <person name="Tekutyeva L."/>
            <person name="Isaeva M."/>
            <person name="Mikhailov V."/>
        </authorList>
    </citation>
    <scope>NUCLEOTIDE SEQUENCE</scope>
    <source>
        <strain evidence="1">KMM 9576</strain>
    </source>
</reference>
<protein>
    <submittedName>
        <fullName evidence="1">Head-tail adaptor protein</fullName>
    </submittedName>
</protein>
<sequence>MQPPLAIVLLLWRGRQIGEPRRESVMADKRGAGRMRAKLHFQRREISDDGYGNPISGEFATVFSAAAEMMPLRGGEPVLAARLTGVQPYIVRIRSHAAARQVTPAWRIVDARNQERVFNVTAISDPDGKGAWLDVMATQGEAA</sequence>
<dbReference type="Gene3D" id="2.40.10.270">
    <property type="entry name" value="Bacteriophage SPP1 head-tail adaptor protein"/>
    <property type="match status" value="1"/>
</dbReference>
<dbReference type="Proteomes" id="UP001161580">
    <property type="component" value="Unassembled WGS sequence"/>
</dbReference>
<name>A0AAE3QG79_9HYPH</name>